<keyword evidence="3" id="KW-0472">Membrane</keyword>
<keyword evidence="5" id="KW-1185">Reference proteome</keyword>
<dbReference type="Proteomes" id="UP000269396">
    <property type="component" value="Unassembled WGS sequence"/>
</dbReference>
<dbReference type="AlphaFoldDB" id="A0A183NGM0"/>
<keyword evidence="1" id="KW-0812">Transmembrane</keyword>
<dbReference type="Gene3D" id="1.20.1560.10">
    <property type="entry name" value="ABC transporter type 1, transmembrane domain"/>
    <property type="match status" value="1"/>
</dbReference>
<gene>
    <name evidence="4" type="ORF">SMTD_LOCUS1256</name>
</gene>
<dbReference type="GO" id="GO:0016020">
    <property type="term" value="C:membrane"/>
    <property type="evidence" value="ECO:0007669"/>
    <property type="project" value="InterPro"/>
</dbReference>
<dbReference type="GO" id="GO:0005524">
    <property type="term" value="F:ATP binding"/>
    <property type="evidence" value="ECO:0007669"/>
    <property type="project" value="InterPro"/>
</dbReference>
<evidence type="ECO:0000256" key="1">
    <source>
        <dbReference type="ARBA" id="ARBA00022692"/>
    </source>
</evidence>
<organism evidence="4 5">
    <name type="scientific">Schistosoma mattheei</name>
    <dbReference type="NCBI Taxonomy" id="31246"/>
    <lineage>
        <taxon>Eukaryota</taxon>
        <taxon>Metazoa</taxon>
        <taxon>Spiralia</taxon>
        <taxon>Lophotrochozoa</taxon>
        <taxon>Platyhelminthes</taxon>
        <taxon>Trematoda</taxon>
        <taxon>Digenea</taxon>
        <taxon>Strigeidida</taxon>
        <taxon>Schistosomatoidea</taxon>
        <taxon>Schistosomatidae</taxon>
        <taxon>Schistosoma</taxon>
    </lineage>
</organism>
<name>A0A183NGM0_9TREM</name>
<dbReference type="InterPro" id="IPR036640">
    <property type="entry name" value="ABC1_TM_sf"/>
</dbReference>
<evidence type="ECO:0000313" key="4">
    <source>
        <dbReference type="EMBL" id="VDO76701.1"/>
    </source>
</evidence>
<keyword evidence="2" id="KW-1133">Transmembrane helix</keyword>
<accession>A0A183NGM0</accession>
<protein>
    <submittedName>
        <fullName evidence="4">Uncharacterized protein</fullName>
    </submittedName>
</protein>
<proteinExistence type="predicted"/>
<evidence type="ECO:0000256" key="3">
    <source>
        <dbReference type="ARBA" id="ARBA00023136"/>
    </source>
</evidence>
<sequence length="71" mass="8321">MFGVLLCARDVVNGVLTVGHFVLFCTYIIQLYSPLSIFGTYYRLERNFNEIDENQPNILLFSISMKYCRLF</sequence>
<evidence type="ECO:0000313" key="5">
    <source>
        <dbReference type="Proteomes" id="UP000269396"/>
    </source>
</evidence>
<evidence type="ECO:0000256" key="2">
    <source>
        <dbReference type="ARBA" id="ARBA00022989"/>
    </source>
</evidence>
<reference evidence="4 5" key="1">
    <citation type="submission" date="2018-11" db="EMBL/GenBank/DDBJ databases">
        <authorList>
            <consortium name="Pathogen Informatics"/>
        </authorList>
    </citation>
    <scope>NUCLEOTIDE SEQUENCE [LARGE SCALE GENOMIC DNA]</scope>
    <source>
        <strain>Denwood</strain>
        <strain evidence="5">Zambia</strain>
    </source>
</reference>
<dbReference type="SUPFAM" id="SSF90123">
    <property type="entry name" value="ABC transporter transmembrane region"/>
    <property type="match status" value="1"/>
</dbReference>
<dbReference type="STRING" id="31246.A0A183NGM0"/>
<dbReference type="EMBL" id="UZAL01001332">
    <property type="protein sequence ID" value="VDO76701.1"/>
    <property type="molecule type" value="Genomic_DNA"/>
</dbReference>